<evidence type="ECO:0000256" key="11">
    <source>
        <dbReference type="PIRSR" id="PIRSR000409-3"/>
    </source>
</evidence>
<dbReference type="OrthoDB" id="9802228at2"/>
<dbReference type="Gene3D" id="1.10.10.10">
    <property type="entry name" value="Winged helix-like DNA-binding domain superfamily/Winged helix DNA-binding domain"/>
    <property type="match status" value="1"/>
</dbReference>
<dbReference type="Gene3D" id="3.30.160.70">
    <property type="entry name" value="Methylated DNA-protein cysteine methyltransferase domain"/>
    <property type="match status" value="1"/>
</dbReference>
<dbReference type="PIRSF" id="PIRSF000409">
    <property type="entry name" value="Ada"/>
    <property type="match status" value="1"/>
</dbReference>
<dbReference type="PROSITE" id="PS01124">
    <property type="entry name" value="HTH_ARAC_FAMILY_2"/>
    <property type="match status" value="1"/>
</dbReference>
<dbReference type="SUPFAM" id="SSF53155">
    <property type="entry name" value="Methylated DNA-protein cysteine methyltransferase domain"/>
    <property type="match status" value="1"/>
</dbReference>
<dbReference type="InterPro" id="IPR016221">
    <property type="entry name" value="Bifunct_regulatory_prot_Ada"/>
</dbReference>
<feature type="domain" description="HTH araC/xylS-type" evidence="12">
    <location>
        <begin position="105"/>
        <end position="184"/>
    </location>
</feature>
<dbReference type="EMBL" id="WMIE01000001">
    <property type="protein sequence ID" value="MTH76999.1"/>
    <property type="molecule type" value="Genomic_DNA"/>
</dbReference>
<dbReference type="PANTHER" id="PTHR10815:SF14">
    <property type="entry name" value="BIFUNCTIONAL TRANSCRIPTIONAL ACTIVATOR_DNA REPAIR ENZYME ADA"/>
    <property type="match status" value="1"/>
</dbReference>
<evidence type="ECO:0000256" key="6">
    <source>
        <dbReference type="ARBA" id="ARBA00023159"/>
    </source>
</evidence>
<keyword evidence="11" id="KW-0862">Zinc</keyword>
<comment type="caution">
    <text evidence="13">The sequence shown here is derived from an EMBL/GenBank/DDBJ whole genome shotgun (WGS) entry which is preliminary data.</text>
</comment>
<dbReference type="InterPro" id="IPR018060">
    <property type="entry name" value="HTH_AraC"/>
</dbReference>
<reference evidence="13 14" key="1">
    <citation type="submission" date="2019-11" db="EMBL/GenBank/DDBJ databases">
        <authorList>
            <person name="Dong K."/>
        </authorList>
    </citation>
    <scope>NUCLEOTIDE SEQUENCE [LARGE SCALE GENOMIC DNA]</scope>
    <source>
        <strain evidence="13 14">NBRC 111993</strain>
    </source>
</reference>
<evidence type="ECO:0000256" key="3">
    <source>
        <dbReference type="ARBA" id="ARBA00022679"/>
    </source>
</evidence>
<keyword evidence="8" id="KW-0234">DNA repair</keyword>
<dbReference type="GO" id="GO:0043565">
    <property type="term" value="F:sequence-specific DNA binding"/>
    <property type="evidence" value="ECO:0007669"/>
    <property type="project" value="InterPro"/>
</dbReference>
<keyword evidence="7" id="KW-0804">Transcription</keyword>
<dbReference type="PROSITE" id="PS00374">
    <property type="entry name" value="MGMT"/>
    <property type="match status" value="1"/>
</dbReference>
<dbReference type="Gene3D" id="1.10.10.60">
    <property type="entry name" value="Homeodomain-like"/>
    <property type="match status" value="1"/>
</dbReference>
<feature type="binding site" evidence="11">
    <location>
        <position position="72"/>
    </location>
    <ligand>
        <name>Zn(2+)</name>
        <dbReference type="ChEBI" id="CHEBI:29105"/>
    </ligand>
</feature>
<name>A0A6L6J8D4_9RHOB</name>
<dbReference type="InterPro" id="IPR014048">
    <property type="entry name" value="MethylDNA_cys_MeTrfase_DNA-bd"/>
</dbReference>
<dbReference type="SUPFAM" id="SSF46767">
    <property type="entry name" value="Methylated DNA-protein cysteine methyltransferase, C-terminal domain"/>
    <property type="match status" value="1"/>
</dbReference>
<keyword evidence="5" id="KW-0805">Transcription regulation</keyword>
<feature type="binding site" evidence="11">
    <location>
        <position position="69"/>
    </location>
    <ligand>
        <name>Zn(2+)</name>
        <dbReference type="ChEBI" id="CHEBI:29105"/>
    </ligand>
</feature>
<evidence type="ECO:0000256" key="8">
    <source>
        <dbReference type="ARBA" id="ARBA00023204"/>
    </source>
</evidence>
<sequence length="352" mass="38178">MKQDQNTAMDPRWLAVLARDPAADEQFVYAVRTTGVYCRPSCPSRRAKPENVAFFVSPDKAEAAGFRPCLRCHPRGQSLAQANAALIAAACRMIETAEEAPSTGDLARRIGLSHFHFHRQFKAVTGMTPRAYAVAFRAGRVRKALDDEASVTAAIHRAGYSSNSRFYETSDRIIGMTPQTYRKGGHDAEIRFALAQTALGAILVASTEKGVCAISLGDAPEPLLQELQDRFPNAKMIGADAEYEALIARVVAFVENPAIGIDLPLDIRGTAFQQRVWQALRDLPVGETVSYAELASKIGDPKAVRAVAGACAANKIAVAIPCHRVVRTDGSLSGYRWGIARKAELLRREAKG</sequence>
<dbReference type="Pfam" id="PF01035">
    <property type="entry name" value="DNA_binding_1"/>
    <property type="match status" value="1"/>
</dbReference>
<evidence type="ECO:0000256" key="4">
    <source>
        <dbReference type="ARBA" id="ARBA00022763"/>
    </source>
</evidence>
<keyword evidence="13" id="KW-0238">DNA-binding</keyword>
<dbReference type="Pfam" id="PF02870">
    <property type="entry name" value="Methyltransf_1N"/>
    <property type="match status" value="1"/>
</dbReference>
<evidence type="ECO:0000313" key="13">
    <source>
        <dbReference type="EMBL" id="MTH76999.1"/>
    </source>
</evidence>
<comment type="catalytic activity">
    <reaction evidence="9">
        <text>a 6-O-methyl-2'-deoxyguanosine in DNA + L-cysteinyl-[protein] = S-methyl-L-cysteinyl-[protein] + a 2'-deoxyguanosine in DNA</text>
        <dbReference type="Rhea" id="RHEA:24000"/>
        <dbReference type="Rhea" id="RHEA-COMP:10131"/>
        <dbReference type="Rhea" id="RHEA-COMP:10132"/>
        <dbReference type="Rhea" id="RHEA-COMP:11367"/>
        <dbReference type="Rhea" id="RHEA-COMP:11368"/>
        <dbReference type="ChEBI" id="CHEBI:29950"/>
        <dbReference type="ChEBI" id="CHEBI:82612"/>
        <dbReference type="ChEBI" id="CHEBI:85445"/>
        <dbReference type="ChEBI" id="CHEBI:85448"/>
        <dbReference type="EC" id="2.1.1.63"/>
    </reaction>
</comment>
<dbReference type="GO" id="GO:0008270">
    <property type="term" value="F:zinc ion binding"/>
    <property type="evidence" value="ECO:0007669"/>
    <property type="project" value="InterPro"/>
</dbReference>
<evidence type="ECO:0000256" key="9">
    <source>
        <dbReference type="ARBA" id="ARBA00049348"/>
    </source>
</evidence>
<dbReference type="NCBIfam" id="TIGR00589">
    <property type="entry name" value="ogt"/>
    <property type="match status" value="1"/>
</dbReference>
<keyword evidence="14" id="KW-1185">Reference proteome</keyword>
<keyword evidence="3 13" id="KW-0808">Transferase</keyword>
<evidence type="ECO:0000256" key="7">
    <source>
        <dbReference type="ARBA" id="ARBA00023163"/>
    </source>
</evidence>
<dbReference type="GO" id="GO:0003700">
    <property type="term" value="F:DNA-binding transcription factor activity"/>
    <property type="evidence" value="ECO:0007669"/>
    <property type="project" value="InterPro"/>
</dbReference>
<dbReference type="PANTHER" id="PTHR10815">
    <property type="entry name" value="METHYLATED-DNA--PROTEIN-CYSTEINE METHYLTRANSFERASE"/>
    <property type="match status" value="1"/>
</dbReference>
<keyword evidence="4" id="KW-0227">DNA damage</keyword>
<organism evidence="13 14">
    <name type="scientific">Paracoccus aestuariivivens</name>
    <dbReference type="NCBI Taxonomy" id="1820333"/>
    <lineage>
        <taxon>Bacteria</taxon>
        <taxon>Pseudomonadati</taxon>
        <taxon>Pseudomonadota</taxon>
        <taxon>Alphaproteobacteria</taxon>
        <taxon>Rhodobacterales</taxon>
        <taxon>Paracoccaceae</taxon>
        <taxon>Paracoccus</taxon>
    </lineage>
</organism>
<dbReference type="SUPFAM" id="SSF57884">
    <property type="entry name" value="Ada DNA repair protein, N-terminal domain (N-Ada 10)"/>
    <property type="match status" value="1"/>
</dbReference>
<dbReference type="InterPro" id="IPR036388">
    <property type="entry name" value="WH-like_DNA-bd_sf"/>
</dbReference>
<gene>
    <name evidence="13" type="primary">ada</name>
    <name evidence="13" type="ORF">GL286_04560</name>
</gene>
<dbReference type="InterPro" id="IPR009057">
    <property type="entry name" value="Homeodomain-like_sf"/>
</dbReference>
<dbReference type="FunFam" id="1.10.10.10:FF:000410">
    <property type="entry name" value="ADA regulatory protein, putative"/>
    <property type="match status" value="1"/>
</dbReference>
<evidence type="ECO:0000313" key="14">
    <source>
        <dbReference type="Proteomes" id="UP000478183"/>
    </source>
</evidence>
<dbReference type="InterPro" id="IPR035451">
    <property type="entry name" value="Ada-like_dom_sf"/>
</dbReference>
<feature type="binding site" evidence="11">
    <location>
        <position position="42"/>
    </location>
    <ligand>
        <name>Zn(2+)</name>
        <dbReference type="ChEBI" id="CHEBI:29105"/>
    </ligand>
</feature>
<feature type="active site" description="Nucleophile; methyl group acceptor from methylphosphotriester" evidence="10">
    <location>
        <position position="38"/>
    </location>
</feature>
<dbReference type="AlphaFoldDB" id="A0A6L6J8D4"/>
<dbReference type="Pfam" id="PF12833">
    <property type="entry name" value="HTH_18"/>
    <property type="match status" value="1"/>
</dbReference>
<keyword evidence="2 13" id="KW-0489">Methyltransferase</keyword>
<comment type="cofactor">
    <cofactor evidence="11">
        <name>Zn(2+)</name>
        <dbReference type="ChEBI" id="CHEBI:29105"/>
    </cofactor>
    <text evidence="11">Binds 1 zinc ion per subunit.</text>
</comment>
<dbReference type="SMART" id="SM00342">
    <property type="entry name" value="HTH_ARAC"/>
    <property type="match status" value="1"/>
</dbReference>
<dbReference type="InterPro" id="IPR004026">
    <property type="entry name" value="Ada_DNA_repair_Zn-bd"/>
</dbReference>
<evidence type="ECO:0000256" key="10">
    <source>
        <dbReference type="PIRSR" id="PIRSR000409-1"/>
    </source>
</evidence>
<evidence type="ECO:0000256" key="5">
    <source>
        <dbReference type="ARBA" id="ARBA00023015"/>
    </source>
</evidence>
<keyword evidence="11" id="KW-0479">Metal-binding</keyword>
<comment type="catalytic activity">
    <reaction evidence="1">
        <text>a 4-O-methyl-thymidine in DNA + L-cysteinyl-[protein] = a thymidine in DNA + S-methyl-L-cysteinyl-[protein]</text>
        <dbReference type="Rhea" id="RHEA:53428"/>
        <dbReference type="Rhea" id="RHEA-COMP:10131"/>
        <dbReference type="Rhea" id="RHEA-COMP:10132"/>
        <dbReference type="Rhea" id="RHEA-COMP:13555"/>
        <dbReference type="Rhea" id="RHEA-COMP:13556"/>
        <dbReference type="ChEBI" id="CHEBI:29950"/>
        <dbReference type="ChEBI" id="CHEBI:82612"/>
        <dbReference type="ChEBI" id="CHEBI:137386"/>
        <dbReference type="ChEBI" id="CHEBI:137387"/>
        <dbReference type="EC" id="2.1.1.63"/>
    </reaction>
</comment>
<keyword evidence="6" id="KW-0010">Activator</keyword>
<dbReference type="InterPro" id="IPR036631">
    <property type="entry name" value="MGMT_N_sf"/>
</dbReference>
<dbReference type="CDD" id="cd06445">
    <property type="entry name" value="ATase"/>
    <property type="match status" value="1"/>
</dbReference>
<evidence type="ECO:0000256" key="2">
    <source>
        <dbReference type="ARBA" id="ARBA00022603"/>
    </source>
</evidence>
<dbReference type="InterPro" id="IPR008332">
    <property type="entry name" value="MethylG_MeTrfase_N"/>
</dbReference>
<dbReference type="GO" id="GO:0003908">
    <property type="term" value="F:methylated-DNA-[protein]-cysteine S-methyltransferase activity"/>
    <property type="evidence" value="ECO:0007669"/>
    <property type="project" value="UniProtKB-EC"/>
</dbReference>
<feature type="active site" description="Nucleophile; methyl group acceptor from either O6-methylguanine or O4-methylthymine" evidence="10">
    <location>
        <position position="322"/>
    </location>
</feature>
<dbReference type="SUPFAM" id="SSF46689">
    <property type="entry name" value="Homeodomain-like"/>
    <property type="match status" value="1"/>
</dbReference>
<dbReference type="Proteomes" id="UP000478183">
    <property type="component" value="Unassembled WGS sequence"/>
</dbReference>
<feature type="binding site" evidence="11">
    <location>
        <position position="38"/>
    </location>
    <ligand>
        <name>Zn(2+)</name>
        <dbReference type="ChEBI" id="CHEBI:29105"/>
    </ligand>
</feature>
<protein>
    <submittedName>
        <fullName evidence="13">Bifunctional DNA-binding transcriptional regulator/O6-methylguanine-DNA methyltransferase Ada</fullName>
    </submittedName>
</protein>
<dbReference type="NCBIfam" id="NF011964">
    <property type="entry name" value="PRK15435.1"/>
    <property type="match status" value="1"/>
</dbReference>
<dbReference type="GO" id="GO:0032259">
    <property type="term" value="P:methylation"/>
    <property type="evidence" value="ECO:0007669"/>
    <property type="project" value="UniProtKB-KW"/>
</dbReference>
<dbReference type="InterPro" id="IPR036217">
    <property type="entry name" value="MethylDNA_cys_MeTrfase_DNAb"/>
</dbReference>
<dbReference type="GO" id="GO:0006281">
    <property type="term" value="P:DNA repair"/>
    <property type="evidence" value="ECO:0007669"/>
    <property type="project" value="UniProtKB-KW"/>
</dbReference>
<dbReference type="InterPro" id="IPR001497">
    <property type="entry name" value="MethylDNA_cys_MeTrfase_AS"/>
</dbReference>
<dbReference type="Pfam" id="PF02805">
    <property type="entry name" value="Ada_Zn_binding"/>
    <property type="match status" value="1"/>
</dbReference>
<evidence type="ECO:0000259" key="12">
    <source>
        <dbReference type="PROSITE" id="PS01124"/>
    </source>
</evidence>
<dbReference type="Gene3D" id="3.40.10.10">
    <property type="entry name" value="DNA Methylphosphotriester Repair Domain"/>
    <property type="match status" value="1"/>
</dbReference>
<accession>A0A6L6J8D4</accession>
<evidence type="ECO:0000256" key="1">
    <source>
        <dbReference type="ARBA" id="ARBA00001286"/>
    </source>
</evidence>
<proteinExistence type="predicted"/>